<gene>
    <name evidence="16" type="primary">ftsX</name>
    <name evidence="16" type="ORF">V3390_02375</name>
</gene>
<name>A0ABU7UX18_9GAMM</name>
<dbReference type="EMBL" id="JAZHBO010000001">
    <property type="protein sequence ID" value="MEF2155079.1"/>
    <property type="molecule type" value="Genomic_DNA"/>
</dbReference>
<comment type="subunit">
    <text evidence="3">Forms a membrane-associated complex with FtsE.</text>
</comment>
<dbReference type="NCBIfam" id="TIGR00439">
    <property type="entry name" value="FtsX_Gneg"/>
    <property type="match status" value="1"/>
</dbReference>
<evidence type="ECO:0000256" key="4">
    <source>
        <dbReference type="ARBA" id="ARBA00021907"/>
    </source>
</evidence>
<dbReference type="PANTHER" id="PTHR47755">
    <property type="entry name" value="CELL DIVISION PROTEIN FTSX"/>
    <property type="match status" value="1"/>
</dbReference>
<keyword evidence="9 13" id="KW-1133">Transmembrane helix</keyword>
<evidence type="ECO:0000256" key="7">
    <source>
        <dbReference type="ARBA" id="ARBA00022618"/>
    </source>
</evidence>
<comment type="subcellular location">
    <subcellularLocation>
        <location evidence="1">Cell inner membrane</location>
        <topology evidence="1">Multi-pass membrane protein</topology>
    </subcellularLocation>
</comment>
<keyword evidence="11 12" id="KW-0131">Cell cycle</keyword>
<dbReference type="InterPro" id="IPR047590">
    <property type="entry name" value="FtsX_proteobact-type"/>
</dbReference>
<evidence type="ECO:0000256" key="6">
    <source>
        <dbReference type="ARBA" id="ARBA00022519"/>
    </source>
</evidence>
<evidence type="ECO:0000256" key="1">
    <source>
        <dbReference type="ARBA" id="ARBA00004429"/>
    </source>
</evidence>
<keyword evidence="17" id="KW-1185">Reference proteome</keyword>
<evidence type="ECO:0000259" key="15">
    <source>
        <dbReference type="Pfam" id="PF18075"/>
    </source>
</evidence>
<keyword evidence="10 12" id="KW-0472">Membrane</keyword>
<sequence length="313" mass="33590">MNSTVLDPQLHHGGFRTWVDHHLFSLVRSLGNMVRKPIGSLLTILVMAIALALPLGLLVALANVDRFAGNVQQSREISVFLKPEVSVAQAGNLADQWRARPDVANVDLVTPEQGLQDLRATTSLGPTLDNLGNNPLPSLLVVTPRGDENRLADSLQSIAEVDVVQHDQAWRDRLNGWLGFGRTIALVLAALLGLGAVLIVGNAVRADIQSHREEIGVLQHLGATDGFIRRPFLYLGAVFGVLAGLSALGLLTLANYYLTPSLAQLAATYGSRFALQGFNFVQATGIVLLAALLGWLGAGLVTGHYLRDTRPNQ</sequence>
<comment type="function">
    <text evidence="12">Part of the ABC transporter FtsEX involved in cellular division.</text>
</comment>
<evidence type="ECO:0000313" key="16">
    <source>
        <dbReference type="EMBL" id="MEF2155079.1"/>
    </source>
</evidence>
<feature type="domain" description="FtsX extracellular" evidence="15">
    <location>
        <begin position="76"/>
        <end position="164"/>
    </location>
</feature>
<proteinExistence type="inferred from homology"/>
<keyword evidence="8 13" id="KW-0812">Transmembrane</keyword>
<accession>A0ABU7UX18</accession>
<comment type="similarity">
    <text evidence="2 12">Belongs to the ABC-4 integral membrane protein family. FtsX subfamily.</text>
</comment>
<evidence type="ECO:0000256" key="5">
    <source>
        <dbReference type="ARBA" id="ARBA00022475"/>
    </source>
</evidence>
<evidence type="ECO:0000256" key="11">
    <source>
        <dbReference type="ARBA" id="ARBA00023306"/>
    </source>
</evidence>
<organism evidence="16 17">
    <name type="scientific">Aquilutibacter rugosus</name>
    <dbReference type="NCBI Taxonomy" id="3115820"/>
    <lineage>
        <taxon>Bacteria</taxon>
        <taxon>Pseudomonadati</taxon>
        <taxon>Pseudomonadota</taxon>
        <taxon>Gammaproteobacteria</taxon>
        <taxon>Lysobacterales</taxon>
        <taxon>Lysobacteraceae</taxon>
        <taxon>Aquilutibacter</taxon>
    </lineage>
</organism>
<dbReference type="Proteomes" id="UP001356170">
    <property type="component" value="Unassembled WGS sequence"/>
</dbReference>
<dbReference type="Gene3D" id="3.30.70.3040">
    <property type="match status" value="1"/>
</dbReference>
<feature type="domain" description="ABC3 transporter permease C-terminal" evidence="14">
    <location>
        <begin position="187"/>
        <end position="298"/>
    </location>
</feature>
<dbReference type="Pfam" id="PF02687">
    <property type="entry name" value="FtsX"/>
    <property type="match status" value="1"/>
</dbReference>
<keyword evidence="7 12" id="KW-0132">Cell division</keyword>
<reference evidence="16 17" key="1">
    <citation type="submission" date="2024-01" db="EMBL/GenBank/DDBJ databases">
        <title>Novel species of the genus Luteimonas isolated from rivers.</title>
        <authorList>
            <person name="Lu H."/>
        </authorList>
    </citation>
    <scope>NUCLEOTIDE SEQUENCE [LARGE SCALE GENOMIC DNA]</scope>
    <source>
        <strain evidence="16 17">FXH3W</strain>
    </source>
</reference>
<evidence type="ECO:0000313" key="17">
    <source>
        <dbReference type="Proteomes" id="UP001356170"/>
    </source>
</evidence>
<dbReference type="PIRSF" id="PIRSF003097">
    <property type="entry name" value="FtsX"/>
    <property type="match status" value="1"/>
</dbReference>
<feature type="transmembrane region" description="Helical" evidence="13">
    <location>
        <begin position="38"/>
        <end position="62"/>
    </location>
</feature>
<evidence type="ECO:0000256" key="3">
    <source>
        <dbReference type="ARBA" id="ARBA00011160"/>
    </source>
</evidence>
<dbReference type="RefSeq" id="WP_331703216.1">
    <property type="nucleotide sequence ID" value="NZ_JAZHBO010000001.1"/>
</dbReference>
<keyword evidence="5 12" id="KW-1003">Cell membrane</keyword>
<feature type="transmembrane region" description="Helical" evidence="13">
    <location>
        <begin position="184"/>
        <end position="204"/>
    </location>
</feature>
<evidence type="ECO:0000256" key="12">
    <source>
        <dbReference type="PIRNR" id="PIRNR003097"/>
    </source>
</evidence>
<protein>
    <recommendedName>
        <fullName evidence="4 12">Cell division protein FtsX</fullName>
    </recommendedName>
</protein>
<feature type="transmembrane region" description="Helical" evidence="13">
    <location>
        <begin position="278"/>
        <end position="301"/>
    </location>
</feature>
<dbReference type="InterPro" id="IPR003838">
    <property type="entry name" value="ABC3_permease_C"/>
</dbReference>
<comment type="caution">
    <text evidence="16">The sequence shown here is derived from an EMBL/GenBank/DDBJ whole genome shotgun (WGS) entry which is preliminary data.</text>
</comment>
<dbReference type="PANTHER" id="PTHR47755:SF1">
    <property type="entry name" value="CELL DIVISION PROTEIN FTSX"/>
    <property type="match status" value="1"/>
</dbReference>
<evidence type="ECO:0000256" key="8">
    <source>
        <dbReference type="ARBA" id="ARBA00022692"/>
    </source>
</evidence>
<dbReference type="InterPro" id="IPR004513">
    <property type="entry name" value="FtsX"/>
</dbReference>
<evidence type="ECO:0000256" key="2">
    <source>
        <dbReference type="ARBA" id="ARBA00007379"/>
    </source>
</evidence>
<evidence type="ECO:0000256" key="9">
    <source>
        <dbReference type="ARBA" id="ARBA00022989"/>
    </source>
</evidence>
<evidence type="ECO:0000256" key="13">
    <source>
        <dbReference type="SAM" id="Phobius"/>
    </source>
</evidence>
<evidence type="ECO:0000259" key="14">
    <source>
        <dbReference type="Pfam" id="PF02687"/>
    </source>
</evidence>
<evidence type="ECO:0000256" key="10">
    <source>
        <dbReference type="ARBA" id="ARBA00023136"/>
    </source>
</evidence>
<dbReference type="InterPro" id="IPR040690">
    <property type="entry name" value="FtsX_ECD"/>
</dbReference>
<dbReference type="Pfam" id="PF18075">
    <property type="entry name" value="FtsX_ECD"/>
    <property type="match status" value="1"/>
</dbReference>
<keyword evidence="6 12" id="KW-0997">Cell inner membrane</keyword>
<feature type="transmembrane region" description="Helical" evidence="13">
    <location>
        <begin position="232"/>
        <end position="258"/>
    </location>
</feature>